<evidence type="ECO:0000256" key="1">
    <source>
        <dbReference type="ARBA" id="ARBA00022603"/>
    </source>
</evidence>
<evidence type="ECO:0000313" key="7">
    <source>
        <dbReference type="EMBL" id="QCC21426.1"/>
    </source>
</evidence>
<evidence type="ECO:0000256" key="3">
    <source>
        <dbReference type="ARBA" id="ARBA00022691"/>
    </source>
</evidence>
<keyword evidence="2" id="KW-0808">Transferase</keyword>
<dbReference type="EMBL" id="MK748465">
    <property type="protein sequence ID" value="QCC21426.1"/>
    <property type="molecule type" value="Genomic_DNA"/>
</dbReference>
<evidence type="ECO:0000256" key="2">
    <source>
        <dbReference type="ARBA" id="ARBA00022679"/>
    </source>
</evidence>
<dbReference type="InterPro" id="IPR050362">
    <property type="entry name" value="Cation-dep_OMT"/>
</dbReference>
<dbReference type="PROSITE" id="PS51682">
    <property type="entry name" value="SAM_OMT_I"/>
    <property type="match status" value="1"/>
</dbReference>
<sequence>MIQQVELTQKVLQYVRDVSIRDTDFLKDLREETANLAEGTMQVSPEQGQFIHLVTKMMVAKRTLEIGIFTGYSTLCTALALPEDGKIMACDCNQKWVSIAQRYWRRAKVDHKIDVVLGDAKASLQNMINVPGNNGSFDLAFIDADKMSYDHYYEACLKLIRKGGLILFDNTLWSGYVADPDVSDPETVSLKKINSKVLNDNRVDISMLPFSDGVTMALKR</sequence>
<geneLocation type="plasmid" evidence="6">
    <name>p-ren_Ren-PNG-07060</name>
</geneLocation>
<dbReference type="Gene3D" id="3.40.50.150">
    <property type="entry name" value="Vaccinia Virus protein VP39"/>
    <property type="match status" value="1"/>
</dbReference>
<evidence type="ECO:0000313" key="5">
    <source>
        <dbReference type="EMBL" id="QCC21394.1"/>
    </source>
</evidence>
<dbReference type="EMBL" id="MK748462">
    <property type="protein sequence ID" value="QCC21378.1"/>
    <property type="molecule type" value="Genomic_DNA"/>
</dbReference>
<protein>
    <submittedName>
        <fullName evidence="7">RenC</fullName>
    </submittedName>
</protein>
<dbReference type="Pfam" id="PF01596">
    <property type="entry name" value="Methyltransf_3"/>
    <property type="match status" value="1"/>
</dbReference>
<geneLocation type="plasmid" evidence="7">
    <name>p-ren_Ren-PNG-07113</name>
</geneLocation>
<dbReference type="GO" id="GO:0008757">
    <property type="term" value="F:S-adenosylmethionine-dependent methyltransferase activity"/>
    <property type="evidence" value="ECO:0007669"/>
    <property type="project" value="TreeGrafter"/>
</dbReference>
<dbReference type="InterPro" id="IPR029063">
    <property type="entry name" value="SAM-dependent_MTases_sf"/>
</dbReference>
<organism evidence="7">
    <name type="scientific">Candidatus Endohaliclona renieramycinifaciens</name>
    <dbReference type="NCBI Taxonomy" id="2565582"/>
    <lineage>
        <taxon>Bacteria</taxon>
        <taxon>Pseudomonadati</taxon>
        <taxon>Pseudomonadota</taxon>
        <taxon>Gammaproteobacteria</taxon>
        <taxon>Legionellales</taxon>
        <taxon>Candidatus Endohaliclona</taxon>
    </lineage>
</organism>
<proteinExistence type="predicted"/>
<dbReference type="PANTHER" id="PTHR10509">
    <property type="entry name" value="O-METHYLTRANSFERASE-RELATED"/>
    <property type="match status" value="1"/>
</dbReference>
<dbReference type="EMBL" id="MK748464">
    <property type="protein sequence ID" value="QCC21410.1"/>
    <property type="molecule type" value="Genomic_DNA"/>
</dbReference>
<name>A0A4D6G3G0_9GAMM</name>
<keyword evidence="7" id="KW-0614">Plasmid</keyword>
<dbReference type="EMBL" id="MK748463">
    <property type="protein sequence ID" value="QCC21394.1"/>
    <property type="molecule type" value="Genomic_DNA"/>
</dbReference>
<dbReference type="InterPro" id="IPR002935">
    <property type="entry name" value="SAM_O-MeTrfase"/>
</dbReference>
<keyword evidence="1" id="KW-0489">Methyltransferase</keyword>
<dbReference type="PANTHER" id="PTHR10509:SF14">
    <property type="entry name" value="CAFFEOYL-COA O-METHYLTRANSFERASE 3-RELATED"/>
    <property type="match status" value="1"/>
</dbReference>
<keyword evidence="3" id="KW-0949">S-adenosyl-L-methionine</keyword>
<evidence type="ECO:0000313" key="4">
    <source>
        <dbReference type="EMBL" id="QCC21378.1"/>
    </source>
</evidence>
<evidence type="ECO:0000313" key="6">
    <source>
        <dbReference type="EMBL" id="QCC21410.1"/>
    </source>
</evidence>
<geneLocation type="plasmid" evidence="4">
    <name>p-ren_Ren-Bali-16-03</name>
</geneLocation>
<dbReference type="CDD" id="cd02440">
    <property type="entry name" value="AdoMet_MTases"/>
    <property type="match status" value="1"/>
</dbReference>
<dbReference type="GO" id="GO:0008171">
    <property type="term" value="F:O-methyltransferase activity"/>
    <property type="evidence" value="ECO:0007669"/>
    <property type="project" value="InterPro"/>
</dbReference>
<dbReference type="GO" id="GO:0032259">
    <property type="term" value="P:methylation"/>
    <property type="evidence" value="ECO:0007669"/>
    <property type="project" value="UniProtKB-KW"/>
</dbReference>
<accession>A0A4D6G3G0</accession>
<geneLocation type="plasmid" evidence="5">
    <name>p-ren_Ren-Pal-02</name>
</geneLocation>
<dbReference type="SUPFAM" id="SSF53335">
    <property type="entry name" value="S-adenosyl-L-methionine-dependent methyltransferases"/>
    <property type="match status" value="1"/>
</dbReference>
<dbReference type="AlphaFoldDB" id="A0A4D6G3G0"/>
<reference evidence="7" key="1">
    <citation type="journal article" date="2019" name="Nat. Microbiol.">
        <title>Localized production of defence chemicals by intracellular symbionts of Haliclona sponges.</title>
        <authorList>
            <person name="Tianero M.D."/>
            <person name="Balaich J.N."/>
            <person name="Donia M.S."/>
        </authorList>
    </citation>
    <scope>NUCLEOTIDE SEQUENCE</scope>
    <source>
        <plasmid evidence="4">p-ren_Ren-Bali-16-03</plasmid>
        <plasmid evidence="5">p-ren_Ren-Pal-02</plasmid>
        <plasmid evidence="6">p-ren_Ren-PNG-07060</plasmid>
        <plasmid evidence="7">p-ren_Ren-PNG-07113</plasmid>
    </source>
</reference>